<dbReference type="RefSeq" id="WP_058524851.1">
    <property type="nucleotide sequence ID" value="NZ_CAAAHV010000021.1"/>
</dbReference>
<reference evidence="3 5" key="2">
    <citation type="submission" date="2018-06" db="EMBL/GenBank/DDBJ databases">
        <authorList>
            <consortium name="Pathogen Informatics"/>
            <person name="Doyle S."/>
        </authorList>
    </citation>
    <scope>NUCLEOTIDE SEQUENCE [LARGE SCALE GENOMIC DNA]</scope>
    <source>
        <strain evidence="3 5">NCTC12437</strain>
    </source>
</reference>
<evidence type="ECO:0000256" key="1">
    <source>
        <dbReference type="SAM" id="MobiDB-lite"/>
    </source>
</evidence>
<evidence type="ECO:0000313" key="2">
    <source>
        <dbReference type="EMBL" id="KTC68277.1"/>
    </source>
</evidence>
<dbReference type="AlphaFoldDB" id="A0A378I8G0"/>
<dbReference type="OrthoDB" id="5650108at2"/>
<dbReference type="STRING" id="28083.Lbir_2879"/>
<keyword evidence="4" id="KW-1185">Reference proteome</keyword>
<evidence type="ECO:0000313" key="5">
    <source>
        <dbReference type="Proteomes" id="UP000255066"/>
    </source>
</evidence>
<name>A0A378I8G0_9GAMM</name>
<evidence type="ECO:0000313" key="3">
    <source>
        <dbReference type="EMBL" id="STX31010.1"/>
    </source>
</evidence>
<organism evidence="3 5">
    <name type="scientific">Legionella birminghamensis</name>
    <dbReference type="NCBI Taxonomy" id="28083"/>
    <lineage>
        <taxon>Bacteria</taxon>
        <taxon>Pseudomonadati</taxon>
        <taxon>Pseudomonadota</taxon>
        <taxon>Gammaproteobacteria</taxon>
        <taxon>Legionellales</taxon>
        <taxon>Legionellaceae</taxon>
        <taxon>Legionella</taxon>
    </lineage>
</organism>
<feature type="compositionally biased region" description="Polar residues" evidence="1">
    <location>
        <begin position="807"/>
        <end position="833"/>
    </location>
</feature>
<sequence length="931" mass="104502">MKEKVHLPNQANLLAIISSDTKLKNAILSIQGSDSTLSFAEFEKVRLRLFEEIGGITSPVACELTQYLENITALQDELFENKGAAPKAFPAKSSSPGFFGKKSHSDRSMPPPISASIKKKDHYGLKRLTSRQKTPAEVEPPQDDLAKLFRIIREKLLPLLISPCHLALIQEEGIKAQMKTSEAKVRTPLYPLIMMSNILQHLVSSLNNHCSNLPAVSPRSNPNARKSKEELLVLLIALLKRLSSFYNEAHPLDFPATLTGIDISARSIPQDTAYQLLGVEADGNGRPWIFKTATHWVIQIGSNYYKTDRYLPPLQFGKECFIQRIFHCIFPNEAPSFLTPSTLLRLENVFIKKNPKGASEMLSPRFIQASTAVEGISLTNWLIIKEITDSIRARQGVDILKEAIYDWITLSYVKEVNLSKLFERLIDNQRNMLPRERISQFEILAGRDKIELLSDYLQSNEFPDAVKNLPERLKKEENEETIIQAFSFILRWPILAAGRNINDIIKWVALLSRLPELFLNLSEQRLRQLKNNPLGLKNKITVIETQLFNLWKLLDLPNALALAAGSLILGTEDGKPDNYQVSLKKDEQGKLIGWSIVFIDIGGQMLERGVVTEIANASGNLKNAIKHRAGIKSILFMLPPIRSALCGQMKFTATAECLFLNAMLAAKTANEAYTRFFNSQLYTEGKAFISDQEIPFRFTADDLPCIYEGLKTLINFARHCPNDSFEKLFYAHNPLLARYYSLNYNSLAPLQSYRQMYSMTLEDIIPMEETVTESGFDFSNGYEADGGSSGLVRKRKNSTSAPRGPIKQSSGSKLENINSSHSSPNLLQQVSGNGSPRTLGQLMALSQGSRLDEPQVQMFCFEQAFKALLKLFPWREAIQDKEILTQWTGLITKIIPGPFNWDALTGDPAIAKMVKDLLPDQEVSTSSTLSI</sequence>
<feature type="region of interest" description="Disordered" evidence="1">
    <location>
        <begin position="87"/>
        <end position="116"/>
    </location>
</feature>
<dbReference type="EMBL" id="LNXT01000048">
    <property type="protein sequence ID" value="KTC68277.1"/>
    <property type="molecule type" value="Genomic_DNA"/>
</dbReference>
<proteinExistence type="predicted"/>
<protein>
    <submittedName>
        <fullName evidence="3">Uncharacterized protein</fullName>
    </submittedName>
</protein>
<dbReference type="Proteomes" id="UP000255066">
    <property type="component" value="Unassembled WGS sequence"/>
</dbReference>
<dbReference type="EMBL" id="UGNW01000001">
    <property type="protein sequence ID" value="STX31010.1"/>
    <property type="molecule type" value="Genomic_DNA"/>
</dbReference>
<feature type="region of interest" description="Disordered" evidence="1">
    <location>
        <begin position="786"/>
        <end position="833"/>
    </location>
</feature>
<feature type="compositionally biased region" description="Low complexity" evidence="1">
    <location>
        <begin position="87"/>
        <end position="100"/>
    </location>
</feature>
<reference evidence="2 4" key="1">
    <citation type="submission" date="2015-11" db="EMBL/GenBank/DDBJ databases">
        <title>Genomic analysis of 38 Legionella species identifies large and diverse effector repertoires.</title>
        <authorList>
            <person name="Burstein D."/>
            <person name="Amaro F."/>
            <person name="Zusman T."/>
            <person name="Lifshitz Z."/>
            <person name="Cohen O."/>
            <person name="Gilbert J.A."/>
            <person name="Pupko T."/>
            <person name="Shuman H.A."/>
            <person name="Segal G."/>
        </authorList>
    </citation>
    <scope>NUCLEOTIDE SEQUENCE [LARGE SCALE GENOMIC DNA]</scope>
    <source>
        <strain evidence="2 4">CDC#1407-AL-14</strain>
    </source>
</reference>
<dbReference type="Proteomes" id="UP000054735">
    <property type="component" value="Unassembled WGS sequence"/>
</dbReference>
<evidence type="ECO:0000313" key="4">
    <source>
        <dbReference type="Proteomes" id="UP000054735"/>
    </source>
</evidence>
<gene>
    <name evidence="2" type="ORF">Lbir_2879</name>
    <name evidence="3" type="ORF">NCTC12437_00780</name>
</gene>
<accession>A0A378I8G0</accession>